<accession>A0A3G4ZYY3</accession>
<gene>
    <name evidence="1" type="ORF">Gaeavirus11_15</name>
</gene>
<dbReference type="EMBL" id="MK072209">
    <property type="protein sequence ID" value="AYV80135.1"/>
    <property type="molecule type" value="Genomic_DNA"/>
</dbReference>
<proteinExistence type="predicted"/>
<name>A0A3G4ZYY3_9VIRU</name>
<reference evidence="1" key="1">
    <citation type="submission" date="2018-10" db="EMBL/GenBank/DDBJ databases">
        <title>Hidden diversity of soil giant viruses.</title>
        <authorList>
            <person name="Schulz F."/>
            <person name="Alteio L."/>
            <person name="Goudeau D."/>
            <person name="Ryan E.M."/>
            <person name="Malmstrom R.R."/>
            <person name="Blanchard J."/>
            <person name="Woyke T."/>
        </authorList>
    </citation>
    <scope>NUCLEOTIDE SEQUENCE</scope>
    <source>
        <strain evidence="1">GAV1</strain>
    </source>
</reference>
<sequence>MLSITSNAELRYLPESDYEKVAAVSITHAPITFIDMHIIKQFINLEFLTLNNVIFESEPDFPILTKLKYLSLNGNHFKYVPTFIHKLTNLVVLSLDFCNVMTDARFTHEIANLQKLIRVSIRGEHLDDIKYYGFYINDRNLLILKNKSLPDGFIVPNYIISINILASFDNQIMHITQNLPPSVEQLSLYCSITSKCNYLDNLPYSLKQLNLYHHDDYNYKKSDISHIRLPYGTSVNQYIFKNQLSISLSVSEYMTSIQ</sequence>
<dbReference type="Gene3D" id="3.80.10.10">
    <property type="entry name" value="Ribonuclease Inhibitor"/>
    <property type="match status" value="1"/>
</dbReference>
<dbReference type="InterPro" id="IPR032675">
    <property type="entry name" value="LRR_dom_sf"/>
</dbReference>
<protein>
    <recommendedName>
        <fullName evidence="2">Leucine-rich repeat protein</fullName>
    </recommendedName>
</protein>
<evidence type="ECO:0000313" key="1">
    <source>
        <dbReference type="EMBL" id="AYV80135.1"/>
    </source>
</evidence>
<organism evidence="1">
    <name type="scientific">Gaeavirus sp</name>
    <dbReference type="NCBI Taxonomy" id="2487767"/>
    <lineage>
        <taxon>Viruses</taxon>
        <taxon>Varidnaviria</taxon>
        <taxon>Bamfordvirae</taxon>
        <taxon>Nucleocytoviricota</taxon>
        <taxon>Megaviricetes</taxon>
        <taxon>Imitervirales</taxon>
        <taxon>Mimiviridae</taxon>
        <taxon>Klosneuvirinae</taxon>
    </lineage>
</organism>
<evidence type="ECO:0008006" key="2">
    <source>
        <dbReference type="Google" id="ProtNLM"/>
    </source>
</evidence>
<dbReference type="SUPFAM" id="SSF52058">
    <property type="entry name" value="L domain-like"/>
    <property type="match status" value="1"/>
</dbReference>